<gene>
    <name evidence="2" type="ORF">EAH81_24835</name>
</gene>
<protein>
    <recommendedName>
        <fullName evidence="1">MoxR-vWA-beta-propeller ternary system domain-containing protein</fullName>
    </recommendedName>
</protein>
<dbReference type="AlphaFoldDB" id="A0A502E7U3"/>
<dbReference type="EMBL" id="RCZH01000023">
    <property type="protein sequence ID" value="TPG32922.1"/>
    <property type="molecule type" value="Genomic_DNA"/>
</dbReference>
<evidence type="ECO:0000313" key="3">
    <source>
        <dbReference type="Proteomes" id="UP000319700"/>
    </source>
</evidence>
<dbReference type="InterPro" id="IPR045552">
    <property type="entry name" value="bpX2"/>
</dbReference>
<evidence type="ECO:0000313" key="2">
    <source>
        <dbReference type="EMBL" id="TPG32922.1"/>
    </source>
</evidence>
<dbReference type="Proteomes" id="UP000319700">
    <property type="component" value="Unassembled WGS sequence"/>
</dbReference>
<dbReference type="RefSeq" id="WP_140511621.1">
    <property type="nucleotide sequence ID" value="NZ_RCZH01000023.1"/>
</dbReference>
<reference evidence="2 3" key="1">
    <citation type="journal article" date="2019" name="Environ. Microbiol.">
        <title>Species interactions and distinct microbial communities in high Arctic permafrost affected cryosols are associated with the CH4 and CO2 gas fluxes.</title>
        <authorList>
            <person name="Altshuler I."/>
            <person name="Hamel J."/>
            <person name="Turney S."/>
            <person name="Magnuson E."/>
            <person name="Levesque R."/>
            <person name="Greer C."/>
            <person name="Whyte L.G."/>
        </authorList>
    </citation>
    <scope>NUCLEOTIDE SEQUENCE [LARGE SCALE GENOMIC DNA]</scope>
    <source>
        <strain evidence="2 3">42</strain>
    </source>
</reference>
<feature type="domain" description="MoxR-vWA-beta-propeller ternary system" evidence="1">
    <location>
        <begin position="4"/>
        <end position="229"/>
    </location>
</feature>
<sequence length="232" mass="27219">MYFLEIKKQHKDFLGSIRHWQNLKTAFEGDAIWVKDFLAEQINSPEIQQIPYKKVYELKENLLFEQGNLLPSKKLPSGLLWTPILRALPVSLPKFNHNFFGIDEKLEIRIKASEEIKEAHALLVDYDELKRYIETAPKYRLEPLQWVVLDKSALILGNPLLPIKGNTYWLEHDFLLPTGYNFEWFALAKKLQEELNLSKQNIILWNIDNSYSVIPKTTIKQLSISSFRLTFS</sequence>
<proteinExistence type="predicted"/>
<dbReference type="Pfam" id="PF19918">
    <property type="entry name" value="bpX2"/>
    <property type="match status" value="1"/>
</dbReference>
<dbReference type="OrthoDB" id="674746at2"/>
<evidence type="ECO:0000259" key="1">
    <source>
        <dbReference type="Pfam" id="PF19918"/>
    </source>
</evidence>
<comment type="caution">
    <text evidence="2">The sequence shown here is derived from an EMBL/GenBank/DDBJ whole genome shotgun (WGS) entry which is preliminary data.</text>
</comment>
<organism evidence="2 3">
    <name type="scientific">Flavobacterium pectinovorum</name>
    <dbReference type="NCBI Taxonomy" id="29533"/>
    <lineage>
        <taxon>Bacteria</taxon>
        <taxon>Pseudomonadati</taxon>
        <taxon>Bacteroidota</taxon>
        <taxon>Flavobacteriia</taxon>
        <taxon>Flavobacteriales</taxon>
        <taxon>Flavobacteriaceae</taxon>
        <taxon>Flavobacterium</taxon>
    </lineage>
</organism>
<accession>A0A502E7U3</accession>
<keyword evidence="3" id="KW-1185">Reference proteome</keyword>
<name>A0A502E7U3_9FLAO</name>